<evidence type="ECO:0000313" key="12">
    <source>
        <dbReference type="EMBL" id="QID80155.1"/>
    </source>
</evidence>
<dbReference type="PIRSF" id="PIRSF016478">
    <property type="entry name" value="Coatomer_esu"/>
    <property type="match status" value="1"/>
</dbReference>
<protein>
    <recommendedName>
        <fullName evidence="11">Coatomer subunit epsilon</fullName>
    </recommendedName>
</protein>
<dbReference type="GO" id="GO:0005198">
    <property type="term" value="F:structural molecule activity"/>
    <property type="evidence" value="ECO:0007669"/>
    <property type="project" value="UniProtKB-UniRule"/>
</dbReference>
<keyword evidence="10 11" id="KW-0968">Cytoplasmic vesicle</keyword>
<dbReference type="AlphaFoldDB" id="A0A6C1DTE0"/>
<dbReference type="GO" id="GO:0006888">
    <property type="term" value="P:endoplasmic reticulum to Golgi vesicle-mediated transport"/>
    <property type="evidence" value="ECO:0007669"/>
    <property type="project" value="TreeGrafter"/>
</dbReference>
<dbReference type="GO" id="GO:0030126">
    <property type="term" value="C:COPI vesicle coat"/>
    <property type="evidence" value="ECO:0007669"/>
    <property type="project" value="TreeGrafter"/>
</dbReference>
<dbReference type="GO" id="GO:0015031">
    <property type="term" value="P:protein transport"/>
    <property type="evidence" value="ECO:0007669"/>
    <property type="project" value="UniProtKB-UniRule"/>
</dbReference>
<dbReference type="GO" id="GO:0000139">
    <property type="term" value="C:Golgi membrane"/>
    <property type="evidence" value="ECO:0007669"/>
    <property type="project" value="UniProtKB-SubCell"/>
</dbReference>
<dbReference type="Gene3D" id="1.25.40.10">
    <property type="entry name" value="Tetratricopeptide repeat domain"/>
    <property type="match status" value="1"/>
</dbReference>
<comment type="subcellular location">
    <subcellularLocation>
        <location evidence="2">Cytoplasmic vesicle</location>
        <location evidence="2">COPI-coated vesicle membrane</location>
        <topology evidence="2">Peripheral membrane protein</topology>
        <orientation evidence="2">Cytoplasmic side</orientation>
    </subcellularLocation>
    <subcellularLocation>
        <location evidence="1">Golgi apparatus membrane</location>
        <topology evidence="1">Peripheral membrane protein</topology>
        <orientation evidence="1">Cytoplasmic side</orientation>
    </subcellularLocation>
</comment>
<comment type="similarity">
    <text evidence="3 11">Belongs to the COPE family.</text>
</comment>
<dbReference type="EMBL" id="CP048990">
    <property type="protein sequence ID" value="QID80155.1"/>
    <property type="molecule type" value="Genomic_DNA"/>
</dbReference>
<sequence>MDYFNIKQNYYTGNFVQCLQEIEKFSKVTDNTLLFYKAKTLLALGQYQSQDPTSKLGKVLDLYVQFLDTKNIEELENLLKDKQNSPYELYLLATAQAILGDLDKSLETCVEGIDNDEAEGTTELLLLAIEVALLNNNVSTASTIFDNYTNAIEDTVSGDNEMILNLAESYIKFATNKETATSNFYYYEELSQTFPTWKTQLGLLNLHLQQRNIAEAQGIVELLLSDYYSVEQKENAVLYKPTFLANQITLALMQGLDTEDLTNQLVKLDHEHAFIKHHQEIDAKFDELVRKYDTSN</sequence>
<keyword evidence="9 11" id="KW-0472">Membrane</keyword>
<dbReference type="InterPro" id="IPR006822">
    <property type="entry name" value="Coatomer_esu"/>
</dbReference>
<dbReference type="GO" id="GO:0006890">
    <property type="term" value="P:retrograde vesicle-mediated transport, Golgi to endoplasmic reticulum"/>
    <property type="evidence" value="ECO:0007669"/>
    <property type="project" value="UniProtKB-UniRule"/>
</dbReference>
<keyword evidence="7 11" id="KW-0653">Protein transport</keyword>
<dbReference type="SMR" id="A0A6C1DTE0"/>
<keyword evidence="5 11" id="KW-0963">Cytoplasm</keyword>
<keyword evidence="4 11" id="KW-0813">Transport</keyword>
<dbReference type="Proteomes" id="UP000501346">
    <property type="component" value="Chromosome ScIX"/>
</dbReference>
<evidence type="ECO:0000256" key="6">
    <source>
        <dbReference type="ARBA" id="ARBA00022892"/>
    </source>
</evidence>
<evidence type="ECO:0000313" key="13">
    <source>
        <dbReference type="Proteomes" id="UP000501346"/>
    </source>
</evidence>
<evidence type="ECO:0000256" key="3">
    <source>
        <dbReference type="ARBA" id="ARBA00008827"/>
    </source>
</evidence>
<dbReference type="PANTHER" id="PTHR10805:SF0">
    <property type="entry name" value="COATOMER SUBUNIT EPSILON"/>
    <property type="match status" value="1"/>
</dbReference>
<evidence type="ECO:0000256" key="5">
    <source>
        <dbReference type="ARBA" id="ARBA00022490"/>
    </source>
</evidence>
<comment type="function">
    <text evidence="11">The coatomer is a cytosolic protein complex that binds to dilysine motifs and reversibly associates with Golgi non-clathrin-coated vesicles, which further mediate biosynthetic protein transport from the ER, via the Golgi up to the trans Golgi network. The coatomer complex is required for budding from Golgi membranes, and is essential for the retrograde Golgi-to-ER transport of dilysine-tagged proteins.</text>
</comment>
<keyword evidence="8 11" id="KW-0333">Golgi apparatus</keyword>
<gene>
    <name evidence="12" type="primary">SEC28_1</name>
    <name evidence="12" type="ORF">GRS66_002464</name>
</gene>
<dbReference type="PANTHER" id="PTHR10805">
    <property type="entry name" value="COATOMER SUBUNIT EPSILON"/>
    <property type="match status" value="1"/>
</dbReference>
<evidence type="ECO:0000256" key="2">
    <source>
        <dbReference type="ARBA" id="ARBA00004347"/>
    </source>
</evidence>
<reference evidence="12 13" key="1">
    <citation type="journal article" date="2019" name="BMC Genomics">
        <title>Chromosome level assembly and comparative genome analysis confirm lager-brewing yeasts originated from a single hybridization.</title>
        <authorList>
            <person name="Salazar A.N."/>
            <person name="Gorter de Vries A.R."/>
            <person name="van den Broek M."/>
            <person name="Brouwers N."/>
            <person name="de la Torre Cortes P."/>
            <person name="Kuijpers N.G.A."/>
            <person name="Daran J.G."/>
            <person name="Abeel T."/>
        </authorList>
    </citation>
    <scope>NUCLEOTIDE SEQUENCE [LARGE SCALE GENOMIC DNA]</scope>
    <source>
        <strain evidence="12 13">CBS 1483</strain>
    </source>
</reference>
<name>A0A6C1DTE0_SACPS</name>
<dbReference type="Pfam" id="PF04733">
    <property type="entry name" value="Coatomer_E"/>
    <property type="match status" value="1"/>
</dbReference>
<evidence type="ECO:0000256" key="1">
    <source>
        <dbReference type="ARBA" id="ARBA00004255"/>
    </source>
</evidence>
<evidence type="ECO:0000256" key="4">
    <source>
        <dbReference type="ARBA" id="ARBA00022448"/>
    </source>
</evidence>
<evidence type="ECO:0000256" key="9">
    <source>
        <dbReference type="ARBA" id="ARBA00023136"/>
    </source>
</evidence>
<evidence type="ECO:0000256" key="11">
    <source>
        <dbReference type="PIRNR" id="PIRNR016478"/>
    </source>
</evidence>
<dbReference type="InterPro" id="IPR011990">
    <property type="entry name" value="TPR-like_helical_dom_sf"/>
</dbReference>
<accession>A0A6C1DTE0</accession>
<dbReference type="GO" id="GO:0006891">
    <property type="term" value="P:intra-Golgi vesicle-mediated transport"/>
    <property type="evidence" value="ECO:0007669"/>
    <property type="project" value="TreeGrafter"/>
</dbReference>
<organism evidence="12 13">
    <name type="scientific">Saccharomyces pastorianus</name>
    <name type="common">Lager yeast</name>
    <name type="synonym">Saccharomyces cerevisiae x Saccharomyces eubayanus</name>
    <dbReference type="NCBI Taxonomy" id="27292"/>
    <lineage>
        <taxon>Eukaryota</taxon>
        <taxon>Fungi</taxon>
        <taxon>Dikarya</taxon>
        <taxon>Ascomycota</taxon>
        <taxon>Saccharomycotina</taxon>
        <taxon>Saccharomycetes</taxon>
        <taxon>Saccharomycetales</taxon>
        <taxon>Saccharomycetaceae</taxon>
        <taxon>Saccharomyces</taxon>
    </lineage>
</organism>
<dbReference type="OrthoDB" id="310217at2759"/>
<keyword evidence="13" id="KW-1185">Reference proteome</keyword>
<keyword evidence="6 11" id="KW-0931">ER-Golgi transport</keyword>
<evidence type="ECO:0000256" key="8">
    <source>
        <dbReference type="ARBA" id="ARBA00023034"/>
    </source>
</evidence>
<proteinExistence type="inferred from homology"/>
<evidence type="ECO:0000256" key="10">
    <source>
        <dbReference type="ARBA" id="ARBA00023329"/>
    </source>
</evidence>
<evidence type="ECO:0000256" key="7">
    <source>
        <dbReference type="ARBA" id="ARBA00022927"/>
    </source>
</evidence>